<dbReference type="PANTHER" id="PTHR42877">
    <property type="entry name" value="L-ORNITHINE N(5)-MONOOXYGENASE-RELATED"/>
    <property type="match status" value="1"/>
</dbReference>
<dbReference type="PRINTS" id="PR00411">
    <property type="entry name" value="PNDRDTASEI"/>
</dbReference>
<accession>A0AAU7B054</accession>
<sequence length="642" mass="71240">MDSSTPATLDPATTDLREALEDANIPTLLLVLTHLTGDERWLDEPYRPKPARGGGDNDTGGHPKALQDEIRNKVVEVVTAVRGGQLAPAADPSSAQVARWLTHAMATPVPDEAGGLLLDEMGITDRRVQVPDTPAARALDVLVIGSGFSGIAAAIELEAAGIPYTVLEKNDALGGTWLENTYPGCGVDTPSHFYSFSFAARPDWPQYFAKQHELRAYLERVAAEHHVAEHIRYGVEVDAASWDEGSQRWTVTVRTQDGSVEELHPRMVLSAVGLMNRPAYPRIPGIETFAGPAFHTAEWREDVDLAGKRVVVLGTGASAMQLVPALAGTPSRLTVFQRSPQWAVPNANYKREVPGGVIRAMADVPNYASWYRAQLVWTYGERLHAALQIDREWPHPERSINRISESHRKFLTSYIQAELGEHWDELREKCLPTYPPYGKRPLIDNGWFRAVSRDDVDLVTDHVVEIRPEGVVTADGTLYPADVLVFATGFQTLNMLGSITVTGRSGATLRDTWGEDDARAYLGITVPDFPNFFMLFGPNTNAGHGGSHVMSVEIQVRYLMDLLRQVAERETTSFECRQDVHDAYNERLDEALSRTIWTHPGMTTYYRNSKGRIVANMPWTNAQYWAMARQADIGDYVLRTES</sequence>
<keyword evidence="2" id="KW-0503">Monooxygenase</keyword>
<feature type="region of interest" description="Disordered" evidence="1">
    <location>
        <begin position="41"/>
        <end position="64"/>
    </location>
</feature>
<dbReference type="RefSeq" id="WP_354698558.1">
    <property type="nucleotide sequence ID" value="NZ_CP114014.1"/>
</dbReference>
<dbReference type="InterPro" id="IPR036188">
    <property type="entry name" value="FAD/NAD-bd_sf"/>
</dbReference>
<organism evidence="2">
    <name type="scientific">Paraconexibacter sp. AEG42_29</name>
    <dbReference type="NCBI Taxonomy" id="2997339"/>
    <lineage>
        <taxon>Bacteria</taxon>
        <taxon>Bacillati</taxon>
        <taxon>Actinomycetota</taxon>
        <taxon>Thermoleophilia</taxon>
        <taxon>Solirubrobacterales</taxon>
        <taxon>Paraconexibacteraceae</taxon>
        <taxon>Paraconexibacter</taxon>
    </lineage>
</organism>
<protein>
    <submittedName>
        <fullName evidence="2">4-hydroxyacetophenone monooxygenase</fullName>
        <ecNumber evidence="2">1.14.13.84</ecNumber>
    </submittedName>
</protein>
<dbReference type="KEGG" id="parq:DSM112329_04243"/>
<evidence type="ECO:0000256" key="1">
    <source>
        <dbReference type="SAM" id="MobiDB-lite"/>
    </source>
</evidence>
<dbReference type="Gene3D" id="3.50.50.60">
    <property type="entry name" value="FAD/NAD(P)-binding domain"/>
    <property type="match status" value="2"/>
</dbReference>
<dbReference type="SUPFAM" id="SSF51905">
    <property type="entry name" value="FAD/NAD(P)-binding domain"/>
    <property type="match status" value="2"/>
</dbReference>
<reference evidence="2" key="1">
    <citation type="submission" date="2022-12" db="EMBL/GenBank/DDBJ databases">
        <title>Paraconexibacter alkalitolerans sp. nov. and Baekduia alba sp. nov., isolated from soil and emended description of the genera Paraconexibacter (Chun et al., 2020) and Baekduia (An et al., 2020).</title>
        <authorList>
            <person name="Vieira S."/>
            <person name="Huber K.J."/>
            <person name="Geppert A."/>
            <person name="Wolf J."/>
            <person name="Neumann-Schaal M."/>
            <person name="Muesken M."/>
            <person name="Overmann J."/>
        </authorList>
    </citation>
    <scope>NUCLEOTIDE SEQUENCE</scope>
    <source>
        <strain evidence="2">AEG42_29</strain>
    </source>
</reference>
<gene>
    <name evidence="2" type="primary">hapE_3</name>
    <name evidence="2" type="ORF">DSM112329_04243</name>
</gene>
<name>A0AAU7B054_9ACTN</name>
<dbReference type="EMBL" id="CP114014">
    <property type="protein sequence ID" value="XAY07362.1"/>
    <property type="molecule type" value="Genomic_DNA"/>
</dbReference>
<proteinExistence type="predicted"/>
<dbReference type="Pfam" id="PF13738">
    <property type="entry name" value="Pyr_redox_3"/>
    <property type="match status" value="1"/>
</dbReference>
<dbReference type="PANTHER" id="PTHR42877:SF4">
    <property type="entry name" value="FAD_NAD(P)-BINDING DOMAIN-CONTAINING PROTEIN-RELATED"/>
    <property type="match status" value="1"/>
</dbReference>
<dbReference type="InterPro" id="IPR051209">
    <property type="entry name" value="FAD-bind_Monooxygenase_sf"/>
</dbReference>
<dbReference type="GO" id="GO:0033767">
    <property type="term" value="F:4-hydroxyacetophenone monooxygenase activity"/>
    <property type="evidence" value="ECO:0007669"/>
    <property type="project" value="UniProtKB-EC"/>
</dbReference>
<dbReference type="AlphaFoldDB" id="A0AAU7B054"/>
<dbReference type="EC" id="1.14.13.84" evidence="2"/>
<evidence type="ECO:0000313" key="2">
    <source>
        <dbReference type="EMBL" id="XAY07362.1"/>
    </source>
</evidence>
<keyword evidence="2" id="KW-0560">Oxidoreductase</keyword>